<organism evidence="2 3">
    <name type="scientific">Sabulicella glaciei</name>
    <dbReference type="NCBI Taxonomy" id="2984948"/>
    <lineage>
        <taxon>Bacteria</taxon>
        <taxon>Pseudomonadati</taxon>
        <taxon>Pseudomonadota</taxon>
        <taxon>Alphaproteobacteria</taxon>
        <taxon>Acetobacterales</taxon>
        <taxon>Acetobacteraceae</taxon>
        <taxon>Sabulicella</taxon>
    </lineage>
</organism>
<gene>
    <name evidence="2" type="ORF">OF850_08010</name>
</gene>
<feature type="compositionally biased region" description="Basic residues" evidence="1">
    <location>
        <begin position="166"/>
        <end position="176"/>
    </location>
</feature>
<sequence>MRERHGDIALIYQETHALEPDSKRAVLAQTHSFIEFFARLIEEARGAGMRLPGAGPLAADIATFLPVMLALRRWRLRDVAAGEAAEAEVVGFLCASWGRMMRLEQGRMLVVGGSRGVGRADCPGSGAAPMSRSCFAAAATRRMRSWPRSAPKGGGPRSCRRVSPIRAKRAGWGSRR</sequence>
<reference evidence="2 3" key="1">
    <citation type="submission" date="2022-10" db="EMBL/GenBank/DDBJ databases">
        <title>Roseococcus glaciei nov., sp. nov., isolated from glacier.</title>
        <authorList>
            <person name="Liu Q."/>
            <person name="Xin Y.-H."/>
        </authorList>
    </citation>
    <scope>NUCLEOTIDE SEQUENCE [LARGE SCALE GENOMIC DNA]</scope>
    <source>
        <strain evidence="2 3">MDT2-1-1</strain>
    </source>
</reference>
<evidence type="ECO:0000313" key="3">
    <source>
        <dbReference type="Proteomes" id="UP001526430"/>
    </source>
</evidence>
<comment type="caution">
    <text evidence="2">The sequence shown here is derived from an EMBL/GenBank/DDBJ whole genome shotgun (WGS) entry which is preliminary data.</text>
</comment>
<dbReference type="EMBL" id="JAPFQI010000004">
    <property type="protein sequence ID" value="MCW8085566.1"/>
    <property type="molecule type" value="Genomic_DNA"/>
</dbReference>
<proteinExistence type="predicted"/>
<evidence type="ECO:0000313" key="2">
    <source>
        <dbReference type="EMBL" id="MCW8085566.1"/>
    </source>
</evidence>
<evidence type="ECO:0000256" key="1">
    <source>
        <dbReference type="SAM" id="MobiDB-lite"/>
    </source>
</evidence>
<keyword evidence="3" id="KW-1185">Reference proteome</keyword>
<name>A0ABT3NTS7_9PROT</name>
<accession>A0ABT3NTS7</accession>
<feature type="region of interest" description="Disordered" evidence="1">
    <location>
        <begin position="145"/>
        <end position="176"/>
    </location>
</feature>
<dbReference type="RefSeq" id="WP_301589478.1">
    <property type="nucleotide sequence ID" value="NZ_JAPFQI010000004.1"/>
</dbReference>
<dbReference type="Proteomes" id="UP001526430">
    <property type="component" value="Unassembled WGS sequence"/>
</dbReference>
<protein>
    <submittedName>
        <fullName evidence="2">Uncharacterized protein</fullName>
    </submittedName>
</protein>